<evidence type="ECO:0008006" key="4">
    <source>
        <dbReference type="Google" id="ProtNLM"/>
    </source>
</evidence>
<reference evidence="2 3" key="1">
    <citation type="submission" date="2018-09" db="EMBL/GenBank/DDBJ databases">
        <authorList>
            <consortium name="Pathogen Informatics"/>
        </authorList>
    </citation>
    <scope>NUCLEOTIDE SEQUENCE [LARGE SCALE GENOMIC DNA]</scope>
    <source>
        <strain evidence="2 3">OH-22767</strain>
    </source>
</reference>
<evidence type="ECO:0000313" key="2">
    <source>
        <dbReference type="EMBL" id="SZD73391.1"/>
    </source>
</evidence>
<dbReference type="InterPro" id="IPR011050">
    <property type="entry name" value="Pectin_lyase_fold/virulence"/>
</dbReference>
<dbReference type="AlphaFoldDB" id="A0A383U2K8"/>
<name>A0A383U2K8_9FLAO</name>
<accession>A0A383U2K8</accession>
<keyword evidence="3" id="KW-1185">Reference proteome</keyword>
<proteinExistence type="predicted"/>
<evidence type="ECO:0000256" key="1">
    <source>
        <dbReference type="SAM" id="MobiDB-lite"/>
    </source>
</evidence>
<organism evidence="2 3">
    <name type="scientific">Candidatus Ornithobacterium hominis</name>
    <dbReference type="NCBI Taxonomy" id="2497989"/>
    <lineage>
        <taxon>Bacteria</taxon>
        <taxon>Pseudomonadati</taxon>
        <taxon>Bacteroidota</taxon>
        <taxon>Flavobacteriia</taxon>
        <taxon>Flavobacteriales</taxon>
        <taxon>Weeksellaceae</taxon>
        <taxon>Ornithobacterium</taxon>
    </lineage>
</organism>
<dbReference type="RefSeq" id="WP_119059482.1">
    <property type="nucleotide sequence ID" value="NZ_UNSC01000005.1"/>
</dbReference>
<dbReference type="SUPFAM" id="SSF51126">
    <property type="entry name" value="Pectin lyase-like"/>
    <property type="match status" value="1"/>
</dbReference>
<evidence type="ECO:0000313" key="3">
    <source>
        <dbReference type="Proteomes" id="UP000262142"/>
    </source>
</evidence>
<feature type="region of interest" description="Disordered" evidence="1">
    <location>
        <begin position="433"/>
        <end position="454"/>
    </location>
</feature>
<dbReference type="PROSITE" id="PS51257">
    <property type="entry name" value="PROKAR_LIPOPROTEIN"/>
    <property type="match status" value="1"/>
</dbReference>
<dbReference type="OrthoDB" id="1111178at2"/>
<dbReference type="EMBL" id="UNSC01000005">
    <property type="protein sequence ID" value="SZD73391.1"/>
    <property type="molecule type" value="Genomic_DNA"/>
</dbReference>
<sequence length="454" mass="51373">MRALFLFLLTFWATFFLSCREDLEVKNQNLHFAFAQDSLFLDTIYSGISSPVFSFQIKNQTKKNLLIPEIYLENTSSYIHLNIHGKSGQNFHNVLLLKGDSLRILFQIVAPESTESKEIKEKIIFKGLENNQKNIEISGFIQKSKIYKNTDDLIFQNNQATLHNDIAHIFTKDLVVAQHQTLNIQPKTKLLFFHESKVILNPNSELNSNGTPEKRVIFKGFRNDAGYDSIPLQWKGIKAQNAKINLHSTEIKAAEIGLDADESDLVIDKSLIINSGTYGVRAKQSKLKIFNSVFFNASQATLLLEGPLETEIIYSSFANPGIHQYAQSFGENIPMEIKDYQNQPFKVINSIFHGRYRQGVVFGSKPSKPMIFSHVLIKNDDEKNLDLNDNHIFNAIITREPLFKSIFLKALDLSLQKNSPAKQKGISIEGISTDLNDQSRKSPPDLGAYASIAD</sequence>
<gene>
    <name evidence="2" type="ORF">SAMEA104719789_01198</name>
</gene>
<protein>
    <recommendedName>
        <fullName evidence="4">Right handed beta helix domain-containing protein</fullName>
    </recommendedName>
</protein>
<dbReference type="Proteomes" id="UP000262142">
    <property type="component" value="Unassembled WGS sequence"/>
</dbReference>